<sequence>MKRSRMDPQDPNSFRHRFSFVNGITYHYVDEGEERNEAIILCHGFPDLWYGWRYQIPFLVSKGYRVIVPDNRGYGQTEAPRCPPNSLHQYGYKNICKDLKEIMDQLKIQKAIFLGHDWGGAVVWRMCLHYPERVRAVISVCTPYFPPNDTFISVEALGEIFPNLQYQTYLSHPKAEIELDNEIESFFKRIYRTSKRNDLIKIFDGKSMTGVAAEGIERSSLMTQKELDYYISQYKAHGFHGGLNWYKTRKINFQDEKGARKQIDHPALMIVPGKDIYITPNMSNDMHLYCKNLTKKHIEEAGHWVMLEQTNQLHEYIEEFLENLKKTEGMSQVKQDFTKIPQNNSKL</sequence>
<evidence type="ECO:0000313" key="4">
    <source>
        <dbReference type="EMBL" id="RIB15783.1"/>
    </source>
</evidence>
<comment type="caution">
    <text evidence="4">The sequence shown here is derived from an EMBL/GenBank/DDBJ whole genome shotgun (WGS) entry which is preliminary data.</text>
</comment>
<dbReference type="PRINTS" id="PR00412">
    <property type="entry name" value="EPOXHYDRLASE"/>
</dbReference>
<dbReference type="EMBL" id="QKWP01000722">
    <property type="protein sequence ID" value="RIB15783.1"/>
    <property type="molecule type" value="Genomic_DNA"/>
</dbReference>
<evidence type="ECO:0000256" key="2">
    <source>
        <dbReference type="ARBA" id="ARBA00038334"/>
    </source>
</evidence>
<organism evidence="4 5">
    <name type="scientific">Gigaspora rosea</name>
    <dbReference type="NCBI Taxonomy" id="44941"/>
    <lineage>
        <taxon>Eukaryota</taxon>
        <taxon>Fungi</taxon>
        <taxon>Fungi incertae sedis</taxon>
        <taxon>Mucoromycota</taxon>
        <taxon>Glomeromycotina</taxon>
        <taxon>Glomeromycetes</taxon>
        <taxon>Diversisporales</taxon>
        <taxon>Gigasporaceae</taxon>
        <taxon>Gigaspora</taxon>
    </lineage>
</organism>
<accession>A0A397V760</accession>
<dbReference type="GO" id="GO:0016787">
    <property type="term" value="F:hydrolase activity"/>
    <property type="evidence" value="ECO:0007669"/>
    <property type="project" value="UniProtKB-KW"/>
</dbReference>
<comment type="similarity">
    <text evidence="2">Belongs to the AB hydrolase superfamily. Epoxide hydrolase family.</text>
</comment>
<dbReference type="Pfam" id="PF00561">
    <property type="entry name" value="Abhydrolase_1"/>
    <property type="match status" value="1"/>
</dbReference>
<evidence type="ECO:0000313" key="5">
    <source>
        <dbReference type="Proteomes" id="UP000266673"/>
    </source>
</evidence>
<dbReference type="Gene3D" id="3.40.50.1820">
    <property type="entry name" value="alpha/beta hydrolase"/>
    <property type="match status" value="1"/>
</dbReference>
<evidence type="ECO:0000259" key="3">
    <source>
        <dbReference type="Pfam" id="PF00561"/>
    </source>
</evidence>
<name>A0A397V760_9GLOM</name>
<protein>
    <submittedName>
        <fullName evidence="4">Alpha/Beta hydrolase protein</fullName>
    </submittedName>
</protein>
<proteinExistence type="inferred from homology"/>
<dbReference type="PRINTS" id="PR00111">
    <property type="entry name" value="ABHYDROLASE"/>
</dbReference>
<dbReference type="SUPFAM" id="SSF53474">
    <property type="entry name" value="alpha/beta-Hydrolases"/>
    <property type="match status" value="1"/>
</dbReference>
<dbReference type="PANTHER" id="PTHR43329">
    <property type="entry name" value="EPOXIDE HYDROLASE"/>
    <property type="match status" value="1"/>
</dbReference>
<evidence type="ECO:0000256" key="1">
    <source>
        <dbReference type="ARBA" id="ARBA00022801"/>
    </source>
</evidence>
<dbReference type="STRING" id="44941.A0A397V760"/>
<dbReference type="Proteomes" id="UP000266673">
    <property type="component" value="Unassembled WGS sequence"/>
</dbReference>
<feature type="domain" description="AB hydrolase-1" evidence="3">
    <location>
        <begin position="38"/>
        <end position="308"/>
    </location>
</feature>
<keyword evidence="5" id="KW-1185">Reference proteome</keyword>
<dbReference type="OrthoDB" id="408373at2759"/>
<reference evidence="4 5" key="1">
    <citation type="submission" date="2018-06" db="EMBL/GenBank/DDBJ databases">
        <title>Comparative genomics reveals the genomic features of Rhizophagus irregularis, R. cerebriforme, R. diaphanum and Gigaspora rosea, and their symbiotic lifestyle signature.</title>
        <authorList>
            <person name="Morin E."/>
            <person name="San Clemente H."/>
            <person name="Chen E.C.H."/>
            <person name="De La Providencia I."/>
            <person name="Hainaut M."/>
            <person name="Kuo A."/>
            <person name="Kohler A."/>
            <person name="Murat C."/>
            <person name="Tang N."/>
            <person name="Roy S."/>
            <person name="Loubradou J."/>
            <person name="Henrissat B."/>
            <person name="Grigoriev I.V."/>
            <person name="Corradi N."/>
            <person name="Roux C."/>
            <person name="Martin F.M."/>
        </authorList>
    </citation>
    <scope>NUCLEOTIDE SEQUENCE [LARGE SCALE GENOMIC DNA]</scope>
    <source>
        <strain evidence="4 5">DAOM 194757</strain>
    </source>
</reference>
<dbReference type="InterPro" id="IPR029058">
    <property type="entry name" value="AB_hydrolase_fold"/>
</dbReference>
<dbReference type="InterPro" id="IPR000073">
    <property type="entry name" value="AB_hydrolase_1"/>
</dbReference>
<keyword evidence="1 4" id="KW-0378">Hydrolase</keyword>
<gene>
    <name evidence="4" type="ORF">C2G38_1558667</name>
</gene>
<dbReference type="InterPro" id="IPR000639">
    <property type="entry name" value="Epox_hydrolase-like"/>
</dbReference>
<dbReference type="AlphaFoldDB" id="A0A397V760"/>